<protein>
    <submittedName>
        <fullName evidence="1">Uncharacterized protein</fullName>
    </submittedName>
</protein>
<evidence type="ECO:0000313" key="1">
    <source>
        <dbReference type="EMBL" id="CAB0002666.1"/>
    </source>
</evidence>
<reference evidence="1 2" key="1">
    <citation type="submission" date="2020-02" db="EMBL/GenBank/DDBJ databases">
        <authorList>
            <person name="Ferguson B K."/>
        </authorList>
    </citation>
    <scope>NUCLEOTIDE SEQUENCE [LARGE SCALE GENOMIC DNA]</scope>
</reference>
<keyword evidence="2" id="KW-1185">Reference proteome</keyword>
<gene>
    <name evidence="1" type="ORF">NTEN_LOCUS8453</name>
</gene>
<proteinExistence type="predicted"/>
<dbReference type="Proteomes" id="UP000479000">
    <property type="component" value="Unassembled WGS sequence"/>
</dbReference>
<accession>A0A6H5GGQ5</accession>
<organism evidence="1 2">
    <name type="scientific">Nesidiocoris tenuis</name>
    <dbReference type="NCBI Taxonomy" id="355587"/>
    <lineage>
        <taxon>Eukaryota</taxon>
        <taxon>Metazoa</taxon>
        <taxon>Ecdysozoa</taxon>
        <taxon>Arthropoda</taxon>
        <taxon>Hexapoda</taxon>
        <taxon>Insecta</taxon>
        <taxon>Pterygota</taxon>
        <taxon>Neoptera</taxon>
        <taxon>Paraneoptera</taxon>
        <taxon>Hemiptera</taxon>
        <taxon>Heteroptera</taxon>
        <taxon>Panheteroptera</taxon>
        <taxon>Cimicomorpha</taxon>
        <taxon>Miridae</taxon>
        <taxon>Dicyphina</taxon>
        <taxon>Nesidiocoris</taxon>
    </lineage>
</organism>
<dbReference type="AlphaFoldDB" id="A0A6H5GGQ5"/>
<sequence>MSFKIVIRSASSPSLAVSFPRKFPVFLDHFPAEDRIITRFIREASPVEDRPVATSRKLS</sequence>
<dbReference type="EMBL" id="CADCXU010012800">
    <property type="protein sequence ID" value="CAB0002666.1"/>
    <property type="molecule type" value="Genomic_DNA"/>
</dbReference>
<evidence type="ECO:0000313" key="2">
    <source>
        <dbReference type="Proteomes" id="UP000479000"/>
    </source>
</evidence>
<feature type="non-terminal residue" evidence="1">
    <location>
        <position position="59"/>
    </location>
</feature>
<name>A0A6H5GGQ5_9HEMI</name>